<organism evidence="1 2">
    <name type="scientific">Dyella caseinilytica</name>
    <dbReference type="NCBI Taxonomy" id="1849581"/>
    <lineage>
        <taxon>Bacteria</taxon>
        <taxon>Pseudomonadati</taxon>
        <taxon>Pseudomonadota</taxon>
        <taxon>Gammaproteobacteria</taxon>
        <taxon>Lysobacterales</taxon>
        <taxon>Rhodanobacteraceae</taxon>
        <taxon>Dyella</taxon>
    </lineage>
</organism>
<sequence>MNFETMMLRGLFGACVLVCGLALASIVSAKPVPTQLATTTVATATTAG</sequence>
<dbReference type="EMBL" id="CP064030">
    <property type="protein sequence ID" value="QRN53460.1"/>
    <property type="molecule type" value="Genomic_DNA"/>
</dbReference>
<dbReference type="Proteomes" id="UP000663181">
    <property type="component" value="Chromosome"/>
</dbReference>
<name>A0ABX7GT55_9GAMM</name>
<gene>
    <name evidence="1" type="ORF">ISN74_18925</name>
</gene>
<evidence type="ECO:0000313" key="2">
    <source>
        <dbReference type="Proteomes" id="UP000663181"/>
    </source>
</evidence>
<evidence type="ECO:0000313" key="1">
    <source>
        <dbReference type="EMBL" id="QRN53460.1"/>
    </source>
</evidence>
<accession>A0ABX7GT55</accession>
<keyword evidence="2" id="KW-1185">Reference proteome</keyword>
<reference evidence="1 2" key="1">
    <citation type="submission" date="2020-10" db="EMBL/GenBank/DDBJ databases">
        <title>Phylogeny of dyella-like bacteria.</title>
        <authorList>
            <person name="Fu J."/>
        </authorList>
    </citation>
    <scope>NUCLEOTIDE SEQUENCE [LARGE SCALE GENOMIC DNA]</scope>
    <source>
        <strain evidence="1 2">DHOB09</strain>
    </source>
</reference>
<protein>
    <submittedName>
        <fullName evidence="1">Uncharacterized protein</fullName>
    </submittedName>
</protein>
<proteinExistence type="predicted"/>
<dbReference type="RefSeq" id="WP_188795369.1">
    <property type="nucleotide sequence ID" value="NZ_BMIZ01000001.1"/>
</dbReference>